<dbReference type="EC" id="2.4.1.187" evidence="5"/>
<dbReference type="UniPathway" id="UPA00632"/>
<comment type="function">
    <text evidence="5">Catalyzes the conversion of GlcNAc-PP-undecaprenol into ManNAc-GlcNAc-PP-undecaprenol, the first committed lipid intermediate in the de novo synthesis of teichoic acid.</text>
</comment>
<comment type="pathway">
    <text evidence="5">Cell wall biogenesis; teichoic acid biosynthesis.</text>
</comment>
<gene>
    <name evidence="6" type="primary">tagA</name>
    <name evidence="6" type="ORF">CLTEP_09460</name>
</gene>
<evidence type="ECO:0000256" key="5">
    <source>
        <dbReference type="HAMAP-Rule" id="MF_02070"/>
    </source>
</evidence>
<keyword evidence="7" id="KW-1185">Reference proteome</keyword>
<keyword evidence="4 5" id="KW-0961">Cell wall biogenesis/degradation</keyword>
<name>A0A151B5G8_9CLOT</name>
<organism evidence="6 7">
    <name type="scientific">Clostridium tepidiprofundi DSM 19306</name>
    <dbReference type="NCBI Taxonomy" id="1121338"/>
    <lineage>
        <taxon>Bacteria</taxon>
        <taxon>Bacillati</taxon>
        <taxon>Bacillota</taxon>
        <taxon>Clostridia</taxon>
        <taxon>Eubacteriales</taxon>
        <taxon>Clostridiaceae</taxon>
        <taxon>Clostridium</taxon>
    </lineage>
</organism>
<dbReference type="HAMAP" id="MF_02070">
    <property type="entry name" value="TagA_TarA"/>
    <property type="match status" value="1"/>
</dbReference>
<evidence type="ECO:0000256" key="2">
    <source>
        <dbReference type="ARBA" id="ARBA00022679"/>
    </source>
</evidence>
<dbReference type="NCBIfam" id="TIGR00696">
    <property type="entry name" value="wecG_tagA_cpsF"/>
    <property type="match status" value="1"/>
</dbReference>
<comment type="catalytic activity">
    <reaction evidence="5">
        <text>UDP-N-acetyl-alpha-D-mannosamine + N-acetyl-alpha-D-glucosaminyl-di-trans,octa-cis-undecaprenyl diphosphate = N-acetyl-beta-D-mannosaminyl-(1-&gt;4)-N-acetyl-alpha-D-glucosaminyl di-trans,octa-cis-undecaprenyl diphosphate + UDP + H(+)</text>
        <dbReference type="Rhea" id="RHEA:16053"/>
        <dbReference type="ChEBI" id="CHEBI:15378"/>
        <dbReference type="ChEBI" id="CHEBI:58223"/>
        <dbReference type="ChEBI" id="CHEBI:62959"/>
        <dbReference type="ChEBI" id="CHEBI:68623"/>
        <dbReference type="ChEBI" id="CHEBI:132210"/>
        <dbReference type="EC" id="2.4.1.187"/>
    </reaction>
</comment>
<dbReference type="Pfam" id="PF03808">
    <property type="entry name" value="Glyco_tran_WecG"/>
    <property type="match status" value="1"/>
</dbReference>
<dbReference type="OrthoDB" id="9771846at2"/>
<dbReference type="RefSeq" id="WP_066823290.1">
    <property type="nucleotide sequence ID" value="NZ_LTBA01000006.1"/>
</dbReference>
<evidence type="ECO:0000313" key="7">
    <source>
        <dbReference type="Proteomes" id="UP000075531"/>
    </source>
</evidence>
<dbReference type="GO" id="GO:0019350">
    <property type="term" value="P:teichoic acid biosynthetic process"/>
    <property type="evidence" value="ECO:0007669"/>
    <property type="project" value="UniProtKB-UniRule"/>
</dbReference>
<reference evidence="6 7" key="1">
    <citation type="submission" date="2016-02" db="EMBL/GenBank/DDBJ databases">
        <title>Genome sequence of Clostridium tepidiprofundi DSM 19306.</title>
        <authorList>
            <person name="Poehlein A."/>
            <person name="Daniel R."/>
        </authorList>
    </citation>
    <scope>NUCLEOTIDE SEQUENCE [LARGE SCALE GENOMIC DNA]</scope>
    <source>
        <strain evidence="6 7">DSM 19306</strain>
    </source>
</reference>
<dbReference type="EMBL" id="LTBA01000006">
    <property type="protein sequence ID" value="KYH35126.1"/>
    <property type="molecule type" value="Genomic_DNA"/>
</dbReference>
<dbReference type="InterPro" id="IPR034714">
    <property type="entry name" value="TagA_TarA"/>
</dbReference>
<dbReference type="PATRIC" id="fig|1121338.3.peg.976"/>
<dbReference type="PANTHER" id="PTHR34136:SF1">
    <property type="entry name" value="UDP-N-ACETYL-D-MANNOSAMINURONIC ACID TRANSFERASE"/>
    <property type="match status" value="1"/>
</dbReference>
<keyword evidence="2 5" id="KW-0808">Transferase</keyword>
<keyword evidence="1 5" id="KW-0328">Glycosyltransferase</keyword>
<protein>
    <recommendedName>
        <fullName evidence="5">N-acetylglucosaminyldiphosphoundecaprenol N-acetyl-beta-D-mannosaminyltransferase</fullName>
        <ecNumber evidence="5">2.4.1.187</ecNumber>
    </recommendedName>
    <alternativeName>
        <fullName evidence="5">N-acetylmannosaminyltransferase</fullName>
    </alternativeName>
    <alternativeName>
        <fullName evidence="5">UDP-N-acetylmannosamine transferase</fullName>
    </alternativeName>
    <alternativeName>
        <fullName evidence="5">UDP-N-acetylmannosamine:N-acetylglucosaminyl pyrophosphorylundecaprenol N-acetylmannosaminyltransferase</fullName>
    </alternativeName>
</protein>
<accession>A0A151B5G8</accession>
<comment type="similarity">
    <text evidence="5">Belongs to the glycosyltransferase 26 family. TagA/TarA subfamily.</text>
</comment>
<comment type="caution">
    <text evidence="6">The sequence shown here is derived from an EMBL/GenBank/DDBJ whole genome shotgun (WGS) entry which is preliminary data.</text>
</comment>
<evidence type="ECO:0000256" key="4">
    <source>
        <dbReference type="ARBA" id="ARBA00023316"/>
    </source>
</evidence>
<dbReference type="GO" id="GO:0047244">
    <property type="term" value="F:N-acetylglucosaminyldiphosphoundecaprenol N-acetyl-beta-D-mannosaminyltransferase activity"/>
    <property type="evidence" value="ECO:0007669"/>
    <property type="project" value="UniProtKB-UniRule"/>
</dbReference>
<dbReference type="AlphaFoldDB" id="A0A151B5G8"/>
<evidence type="ECO:0000256" key="1">
    <source>
        <dbReference type="ARBA" id="ARBA00022676"/>
    </source>
</evidence>
<evidence type="ECO:0000256" key="3">
    <source>
        <dbReference type="ARBA" id="ARBA00022944"/>
    </source>
</evidence>
<proteinExistence type="inferred from homology"/>
<dbReference type="PANTHER" id="PTHR34136">
    <property type="match status" value="1"/>
</dbReference>
<sequence>MFSRILNYKIFNGNMRSLLDYIDRFDKVNIVSGNPQVLNSGLKNEKLFKSFTDSNAVIIPDGIGTVICSKIVGEPVEEKIAGIELMDNVIKQCELDGKSIYLIGAKQEILDNCIVNLREKYPKLDIVGSHNGYFDLKKCDEIVQDIIKKEPYAVFVAMGCPRQELFIADNIDRLNCKILMGVGGSFDVIAGKVNRAPKWMIKMGLEWLYRTVKEPFRIKRLGEIPVFIIKTLIYNKKS</sequence>
<dbReference type="CDD" id="cd06533">
    <property type="entry name" value="Glyco_transf_WecG_TagA"/>
    <property type="match status" value="1"/>
</dbReference>
<keyword evidence="3 5" id="KW-0777">Teichoic acid biosynthesis</keyword>
<dbReference type="GO" id="GO:0071555">
    <property type="term" value="P:cell wall organization"/>
    <property type="evidence" value="ECO:0007669"/>
    <property type="project" value="UniProtKB-KW"/>
</dbReference>
<dbReference type="InterPro" id="IPR004629">
    <property type="entry name" value="WecG_TagA_CpsF"/>
</dbReference>
<dbReference type="Proteomes" id="UP000075531">
    <property type="component" value="Unassembled WGS sequence"/>
</dbReference>
<evidence type="ECO:0000313" key="6">
    <source>
        <dbReference type="EMBL" id="KYH35126.1"/>
    </source>
</evidence>
<dbReference type="STRING" id="1121338.CLTEP_09460"/>